<evidence type="ECO:0000256" key="2">
    <source>
        <dbReference type="ARBA" id="ARBA00008072"/>
    </source>
</evidence>
<keyword evidence="9" id="KW-1185">Reference proteome</keyword>
<reference evidence="8 9" key="1">
    <citation type="submission" date="2016-08" db="EMBL/GenBank/DDBJ databases">
        <authorList>
            <person name="Seilhamer J.J."/>
        </authorList>
    </citation>
    <scope>NUCLEOTIDE SEQUENCE [LARGE SCALE GENOMIC DNA]</scope>
    <source>
        <strain evidence="8">Buetzberg</strain>
    </source>
</reference>
<dbReference type="InterPro" id="IPR002328">
    <property type="entry name" value="ADH_Zn_CS"/>
</dbReference>
<dbReference type="Proteomes" id="UP000094707">
    <property type="component" value="Chromosome I"/>
</dbReference>
<dbReference type="InterPro" id="IPR013154">
    <property type="entry name" value="ADH-like_N"/>
</dbReference>
<keyword evidence="5 8" id="KW-0560">Oxidoreductase</keyword>
<evidence type="ECO:0000256" key="6">
    <source>
        <dbReference type="RuleBase" id="RU361277"/>
    </source>
</evidence>
<dbReference type="GO" id="GO:0030554">
    <property type="term" value="F:adenyl nucleotide binding"/>
    <property type="evidence" value="ECO:0007669"/>
    <property type="project" value="UniProtKB-ARBA"/>
</dbReference>
<dbReference type="Gene3D" id="3.40.50.720">
    <property type="entry name" value="NAD(P)-binding Rossmann-like Domain"/>
    <property type="match status" value="1"/>
</dbReference>
<dbReference type="PATRIC" id="fig|129848.4.peg.899"/>
<comment type="cofactor">
    <cofactor evidence="1 6">
        <name>Zn(2+)</name>
        <dbReference type="ChEBI" id="CHEBI:29105"/>
    </cofactor>
</comment>
<dbReference type="InterPro" id="IPR036291">
    <property type="entry name" value="NAD(P)-bd_dom_sf"/>
</dbReference>
<dbReference type="InterPro" id="IPR013149">
    <property type="entry name" value="ADH-like_C"/>
</dbReference>
<organism evidence="8 9">
    <name type="scientific">Methanobacterium congolense</name>
    <dbReference type="NCBI Taxonomy" id="118062"/>
    <lineage>
        <taxon>Archaea</taxon>
        <taxon>Methanobacteriati</taxon>
        <taxon>Methanobacteriota</taxon>
        <taxon>Methanomada group</taxon>
        <taxon>Methanobacteria</taxon>
        <taxon>Methanobacteriales</taxon>
        <taxon>Methanobacteriaceae</taxon>
        <taxon>Methanobacterium</taxon>
    </lineage>
</organism>
<dbReference type="Pfam" id="PF08240">
    <property type="entry name" value="ADH_N"/>
    <property type="match status" value="1"/>
</dbReference>
<dbReference type="SUPFAM" id="SSF51735">
    <property type="entry name" value="NAD(P)-binding Rossmann-fold domains"/>
    <property type="match status" value="1"/>
</dbReference>
<sequence>MKGFAMLKIGEVGWIEKDRPKCGPRDAIVRPTALAPCTSDVHTVWEGAIGDRHNMILGHEAVGIVDEVGDEVKDFKPGDRVIVPAITPDWDSEAVQRGYPSQTGGPCGGWKYSNFKDGVFGEYFHVNLADNNLAHLPEGMSQEAAVMITDMMSTGFMGAENAGIELGSTVAVLGIGAVGLCGVAGAKLLGAGRIFAVGTRPISVEVAKKYGATDIISYKNGDTADQILEATDGVGVDGVIVSGGGPEILLDALKMAKAGSKISNNNYFGKGQGEKDTIPLCRVNWGFGMADKDIITGLCPGGRTRMERLADLVTYGRMDPELMVTHTFKGFDKIEDALELMREKPRDLIKPVVLLE</sequence>
<dbReference type="KEGG" id="mcub:MCBB_0894"/>
<protein>
    <submittedName>
        <fullName evidence="8">NADP-dependent isopropanol dehydrogenase</fullName>
        <ecNumber evidence="8">1.1.1.80</ecNumber>
    </submittedName>
</protein>
<dbReference type="InterPro" id="IPR020843">
    <property type="entry name" value="ER"/>
</dbReference>
<dbReference type="GO" id="GO:0008270">
    <property type="term" value="F:zinc ion binding"/>
    <property type="evidence" value="ECO:0007669"/>
    <property type="project" value="InterPro"/>
</dbReference>
<dbReference type="GO" id="GO:0043168">
    <property type="term" value="F:anion binding"/>
    <property type="evidence" value="ECO:0007669"/>
    <property type="project" value="UniProtKB-ARBA"/>
</dbReference>
<dbReference type="STRING" id="118062.MCBB_0894"/>
<accession>A0A1D3L1L7</accession>
<feature type="domain" description="Enoyl reductase (ER)" evidence="7">
    <location>
        <begin position="10"/>
        <end position="354"/>
    </location>
</feature>
<dbReference type="PANTHER" id="PTHR42813:SF4">
    <property type="entry name" value="NADP-DEPENDENT ISOPROPANOL DEHYDROGENASE"/>
    <property type="match status" value="1"/>
</dbReference>
<dbReference type="GO" id="GO:0050009">
    <property type="term" value="F:isopropanol dehydrogenase (NADP+) activity"/>
    <property type="evidence" value="ECO:0007669"/>
    <property type="project" value="UniProtKB-EC"/>
</dbReference>
<dbReference type="SMART" id="SM00829">
    <property type="entry name" value="PKS_ER"/>
    <property type="match status" value="1"/>
</dbReference>
<dbReference type="EMBL" id="LT607756">
    <property type="protein sequence ID" value="SCG85458.1"/>
    <property type="molecule type" value="Genomic_DNA"/>
</dbReference>
<evidence type="ECO:0000256" key="4">
    <source>
        <dbReference type="ARBA" id="ARBA00022833"/>
    </source>
</evidence>
<evidence type="ECO:0000313" key="9">
    <source>
        <dbReference type="Proteomes" id="UP000094707"/>
    </source>
</evidence>
<dbReference type="Gene3D" id="3.90.180.10">
    <property type="entry name" value="Medium-chain alcohol dehydrogenases, catalytic domain"/>
    <property type="match status" value="1"/>
</dbReference>
<dbReference type="AlphaFoldDB" id="A0A1D3L1L7"/>
<evidence type="ECO:0000256" key="5">
    <source>
        <dbReference type="ARBA" id="ARBA00023002"/>
    </source>
</evidence>
<comment type="similarity">
    <text evidence="2 6">Belongs to the zinc-containing alcohol dehydrogenase family.</text>
</comment>
<dbReference type="CDD" id="cd08285">
    <property type="entry name" value="NADP_ADH"/>
    <property type="match status" value="1"/>
</dbReference>
<evidence type="ECO:0000256" key="1">
    <source>
        <dbReference type="ARBA" id="ARBA00001947"/>
    </source>
</evidence>
<keyword evidence="4 6" id="KW-0862">Zinc</keyword>
<dbReference type="Pfam" id="PF00107">
    <property type="entry name" value="ADH_zinc_N"/>
    <property type="match status" value="1"/>
</dbReference>
<dbReference type="GO" id="GO:0044281">
    <property type="term" value="P:small molecule metabolic process"/>
    <property type="evidence" value="ECO:0007669"/>
    <property type="project" value="UniProtKB-ARBA"/>
</dbReference>
<dbReference type="PANTHER" id="PTHR42813">
    <property type="entry name" value="ZINC-TYPE ALCOHOL DEHYDROGENASE-LIKE"/>
    <property type="match status" value="1"/>
</dbReference>
<dbReference type="InterPro" id="IPR011032">
    <property type="entry name" value="GroES-like_sf"/>
</dbReference>
<gene>
    <name evidence="8" type="primary">adh</name>
    <name evidence="8" type="ORF">MCBB_0894</name>
</gene>
<dbReference type="SUPFAM" id="SSF50129">
    <property type="entry name" value="GroES-like"/>
    <property type="match status" value="1"/>
</dbReference>
<dbReference type="PROSITE" id="PS00059">
    <property type="entry name" value="ADH_ZINC"/>
    <property type="match status" value="1"/>
</dbReference>
<evidence type="ECO:0000259" key="7">
    <source>
        <dbReference type="SMART" id="SM00829"/>
    </source>
</evidence>
<keyword evidence="3 6" id="KW-0479">Metal-binding</keyword>
<evidence type="ECO:0000313" key="8">
    <source>
        <dbReference type="EMBL" id="SCG85458.1"/>
    </source>
</evidence>
<dbReference type="OrthoDB" id="9358at2157"/>
<dbReference type="EC" id="1.1.1.80" evidence="8"/>
<name>A0A1D3L1L7_9EURY</name>
<proteinExistence type="inferred from homology"/>
<evidence type="ECO:0000256" key="3">
    <source>
        <dbReference type="ARBA" id="ARBA00022723"/>
    </source>
</evidence>